<dbReference type="PANTHER" id="PTHR12442">
    <property type="entry name" value="DYNEIN INTERMEDIATE CHAIN"/>
    <property type="match status" value="1"/>
</dbReference>
<evidence type="ECO:0000256" key="10">
    <source>
        <dbReference type="ARBA" id="ARBA00040002"/>
    </source>
</evidence>
<gene>
    <name evidence="13" type="ORF">ADEAN_000898700</name>
</gene>
<keyword evidence="3" id="KW-0853">WD repeat</keyword>
<evidence type="ECO:0000256" key="7">
    <source>
        <dbReference type="ARBA" id="ARBA00023212"/>
    </source>
</evidence>
<dbReference type="InterPro" id="IPR036322">
    <property type="entry name" value="WD40_repeat_dom_sf"/>
</dbReference>
<feature type="compositionally biased region" description="Low complexity" evidence="12">
    <location>
        <begin position="122"/>
        <end position="139"/>
    </location>
</feature>
<dbReference type="FunFam" id="2.130.10.10:FF:001622">
    <property type="entry name" value="Dynein intermediate chain, putative"/>
    <property type="match status" value="1"/>
</dbReference>
<keyword evidence="6" id="KW-0969">Cilium</keyword>
<organism evidence="13 14">
    <name type="scientific">Angomonas deanei</name>
    <dbReference type="NCBI Taxonomy" id="59799"/>
    <lineage>
        <taxon>Eukaryota</taxon>
        <taxon>Discoba</taxon>
        <taxon>Euglenozoa</taxon>
        <taxon>Kinetoplastea</taxon>
        <taxon>Metakinetoplastina</taxon>
        <taxon>Trypanosomatida</taxon>
        <taxon>Trypanosomatidae</taxon>
        <taxon>Strigomonadinae</taxon>
        <taxon>Angomonas</taxon>
    </lineage>
</organism>
<dbReference type="AlphaFoldDB" id="A0A7G2CPM7"/>
<evidence type="ECO:0000313" key="14">
    <source>
        <dbReference type="Proteomes" id="UP000515908"/>
    </source>
</evidence>
<name>A0A7G2CPM7_9TRYP</name>
<feature type="compositionally biased region" description="Polar residues" evidence="12">
    <location>
        <begin position="140"/>
        <end position="149"/>
    </location>
</feature>
<dbReference type="Gene3D" id="2.130.10.10">
    <property type="entry name" value="YVTN repeat-like/Quinoprotein amine dehydrogenase"/>
    <property type="match status" value="2"/>
</dbReference>
<protein>
    <recommendedName>
        <fullName evidence="10">Dynein axonemal intermediate chain 4</fullName>
    </recommendedName>
    <alternativeName>
        <fullName evidence="11">WD repeat-containing protein 78</fullName>
    </alternativeName>
</protein>
<evidence type="ECO:0000256" key="11">
    <source>
        <dbReference type="ARBA" id="ARBA00041557"/>
    </source>
</evidence>
<dbReference type="GO" id="GO:0005858">
    <property type="term" value="C:axonemal dynein complex"/>
    <property type="evidence" value="ECO:0007669"/>
    <property type="project" value="TreeGrafter"/>
</dbReference>
<evidence type="ECO:0000256" key="9">
    <source>
        <dbReference type="ARBA" id="ARBA00024190"/>
    </source>
</evidence>
<reference evidence="13 14" key="1">
    <citation type="submission" date="2020-08" db="EMBL/GenBank/DDBJ databases">
        <authorList>
            <person name="Newling K."/>
            <person name="Davey J."/>
            <person name="Forrester S."/>
        </authorList>
    </citation>
    <scope>NUCLEOTIDE SEQUENCE [LARGE SCALE GENOMIC DNA]</scope>
    <source>
        <strain evidence="14">Crithidia deanei Carvalho (ATCC PRA-265)</strain>
    </source>
</reference>
<keyword evidence="14" id="KW-1185">Reference proteome</keyword>
<dbReference type="SMART" id="SM00320">
    <property type="entry name" value="WD40"/>
    <property type="match status" value="4"/>
</dbReference>
<evidence type="ECO:0000256" key="5">
    <source>
        <dbReference type="ARBA" id="ARBA00022846"/>
    </source>
</evidence>
<dbReference type="GO" id="GO:0003341">
    <property type="term" value="P:cilium movement"/>
    <property type="evidence" value="ECO:0007669"/>
    <property type="project" value="TreeGrafter"/>
</dbReference>
<dbReference type="GO" id="GO:0045503">
    <property type="term" value="F:dynein light chain binding"/>
    <property type="evidence" value="ECO:0007669"/>
    <property type="project" value="TreeGrafter"/>
</dbReference>
<proteinExistence type="predicted"/>
<evidence type="ECO:0000313" key="13">
    <source>
        <dbReference type="EMBL" id="CAD2221455.1"/>
    </source>
</evidence>
<comment type="subcellular location">
    <subcellularLocation>
        <location evidence="1">Cytoplasm</location>
        <location evidence="1">Cytoskeleton</location>
        <location evidence="1">Flagellum axoneme</location>
    </subcellularLocation>
    <subcellularLocation>
        <location evidence="9">Dynein axonemal particle</location>
    </subcellularLocation>
</comment>
<dbReference type="VEuPathDB" id="TriTrypDB:ADEAN_000898700"/>
<dbReference type="GO" id="GO:0045504">
    <property type="term" value="F:dynein heavy chain binding"/>
    <property type="evidence" value="ECO:0007669"/>
    <property type="project" value="TreeGrafter"/>
</dbReference>
<keyword evidence="2" id="KW-0963">Cytoplasm</keyword>
<dbReference type="SUPFAM" id="SSF50978">
    <property type="entry name" value="WD40 repeat-like"/>
    <property type="match status" value="1"/>
</dbReference>
<evidence type="ECO:0000256" key="1">
    <source>
        <dbReference type="ARBA" id="ARBA00004611"/>
    </source>
</evidence>
<accession>A0A7G2CPM7</accession>
<dbReference type="GO" id="GO:0120293">
    <property type="term" value="C:dynein axonemal particle"/>
    <property type="evidence" value="ECO:0007669"/>
    <property type="project" value="UniProtKB-SubCell"/>
</dbReference>
<dbReference type="InterPro" id="IPR050687">
    <property type="entry name" value="Dynein_IC"/>
</dbReference>
<evidence type="ECO:0000256" key="6">
    <source>
        <dbReference type="ARBA" id="ARBA00023069"/>
    </source>
</evidence>
<keyword evidence="7" id="KW-0206">Cytoskeleton</keyword>
<feature type="compositionally biased region" description="Basic and acidic residues" evidence="12">
    <location>
        <begin position="325"/>
        <end position="336"/>
    </location>
</feature>
<dbReference type="InterPro" id="IPR015943">
    <property type="entry name" value="WD40/YVTN_repeat-like_dom_sf"/>
</dbReference>
<dbReference type="Proteomes" id="UP000515908">
    <property type="component" value="Chromosome 21"/>
</dbReference>
<dbReference type="EMBL" id="LR877165">
    <property type="protein sequence ID" value="CAD2221455.1"/>
    <property type="molecule type" value="Genomic_DNA"/>
</dbReference>
<feature type="region of interest" description="Disordered" evidence="12">
    <location>
        <begin position="114"/>
        <end position="154"/>
    </location>
</feature>
<feature type="region of interest" description="Disordered" evidence="12">
    <location>
        <begin position="391"/>
        <end position="411"/>
    </location>
</feature>
<evidence type="ECO:0000256" key="4">
    <source>
        <dbReference type="ARBA" id="ARBA00022737"/>
    </source>
</evidence>
<evidence type="ECO:0000256" key="8">
    <source>
        <dbReference type="ARBA" id="ARBA00023273"/>
    </source>
</evidence>
<evidence type="ECO:0000256" key="2">
    <source>
        <dbReference type="ARBA" id="ARBA00022490"/>
    </source>
</evidence>
<keyword evidence="5" id="KW-0282">Flagellum</keyword>
<keyword evidence="8" id="KW-0966">Cell projection</keyword>
<feature type="compositionally biased region" description="Acidic residues" evidence="12">
    <location>
        <begin position="290"/>
        <end position="320"/>
    </location>
</feature>
<sequence>MQGKPRSVAGSDHSSKGSSKMGSSRTGGSRSRASQAKSEAARRMQEMRTDVENVIHVLDNGVNRTPVQLQYRSNHAMGVGRNNRGESMMTDGGLGSSVFHSSFLMSGDQSSKGLLYSSNRRGSGSTSMESSMQSLSQASFAQESKTSASGAALPGDFSKLLPRQTILNEAKADKKVPFTDAERKAWLQGYTTITLSETPTIFLYSHQDEAVSNENKEDLRATVERNQLYAQLEEASRLDERTRFQEKGTTTFEVPKKSIHAEVHPVEVKDSGPLQVTTWMLKDEFAALGESDDDDDDNKEKEDDEEDEEQEGGDVNEESMTESKASFDDASVRGKEGGTTSKSKRWLFADTLLSNLRIMERAVVQNIMEKEQLLYRGIEMDPQCRRTGNKAIKEANPNQEEEEEGGAETTAAKNEALHGAPEVYFSDDDMSLLWCFRSERTEGRKVTVMTWNRKEPDILAVGYGAKVTRAGAPVEGDAKANARGLLCCWSLKNPLAPELVLSLNADAGVSALAFSLEHPSLLAVGNTEGGIVVYDIQHDLATPSITPSSTSGVHTGAVWDLRWVSQGKERGEFLMSISADGRVVQWAVGKSVERLAPDLMHLKRPPNSQIETAFVEGVTEADRSTGRRGEAGVREEILSRQSGGMCFDISPIDNAMYVVGTEEGCVFQCNKSQTESYDVEYQPHAELVYRIRWSPYNPNYFLTCSADWSSRLYRVGQAQRVLTFDCVKQDAVQDVAWSYGNALVFAAATAQGNLEIWSIAESVYPQANIQYADGRRLSCVLFAEQESAVVVVGDEEGDVTVFLLKDASYRRPDLDDDEQMQWMEEVVRKQAV</sequence>
<dbReference type="PANTHER" id="PTHR12442:SF12">
    <property type="entry name" value="DYNEIN AXONEMAL INTERMEDIATE CHAIN 4"/>
    <property type="match status" value="1"/>
</dbReference>
<feature type="compositionally biased region" description="Low complexity" evidence="12">
    <location>
        <begin position="7"/>
        <end position="34"/>
    </location>
</feature>
<feature type="region of interest" description="Disordered" evidence="12">
    <location>
        <begin position="1"/>
        <end position="46"/>
    </location>
</feature>
<evidence type="ECO:0000256" key="3">
    <source>
        <dbReference type="ARBA" id="ARBA00022574"/>
    </source>
</evidence>
<keyword evidence="4" id="KW-0677">Repeat</keyword>
<evidence type="ECO:0000256" key="12">
    <source>
        <dbReference type="SAM" id="MobiDB-lite"/>
    </source>
</evidence>
<feature type="region of interest" description="Disordered" evidence="12">
    <location>
        <begin position="287"/>
        <end position="340"/>
    </location>
</feature>
<dbReference type="InterPro" id="IPR001680">
    <property type="entry name" value="WD40_rpt"/>
</dbReference>